<feature type="domain" description="T-SNARE coiled-coil homology" evidence="9">
    <location>
        <begin position="233"/>
        <end position="283"/>
    </location>
</feature>
<dbReference type="PANTHER" id="PTHR19957:SF307">
    <property type="entry name" value="PROTEIN SSO1-RELATED"/>
    <property type="match status" value="1"/>
</dbReference>
<dbReference type="InterPro" id="IPR010989">
    <property type="entry name" value="SNARE"/>
</dbReference>
<dbReference type="AlphaFoldDB" id="A0A1X7TCR0"/>
<evidence type="ECO:0000256" key="2">
    <source>
        <dbReference type="ARBA" id="ARBA00009063"/>
    </source>
</evidence>
<evidence type="ECO:0000256" key="7">
    <source>
        <dbReference type="SAM" id="Phobius"/>
    </source>
</evidence>
<dbReference type="Pfam" id="PF00804">
    <property type="entry name" value="Syntaxin"/>
    <property type="match status" value="1"/>
</dbReference>
<dbReference type="InterPro" id="IPR045242">
    <property type="entry name" value="Syntaxin"/>
</dbReference>
<protein>
    <recommendedName>
        <fullName evidence="11">t-SNARE coiled-coil homology domain-containing protein</fullName>
    </recommendedName>
</protein>
<feature type="domain" description="Syntaxin N-terminal" evidence="8">
    <location>
        <begin position="33"/>
        <end position="172"/>
    </location>
</feature>
<keyword evidence="3 7" id="KW-0812">Transmembrane</keyword>
<evidence type="ECO:0000256" key="3">
    <source>
        <dbReference type="ARBA" id="ARBA00022692"/>
    </source>
</evidence>
<feature type="transmembrane region" description="Helical" evidence="7">
    <location>
        <begin position="267"/>
        <end position="286"/>
    </location>
</feature>
<evidence type="ECO:0000259" key="8">
    <source>
        <dbReference type="Pfam" id="PF00804"/>
    </source>
</evidence>
<dbReference type="GO" id="GO:0005484">
    <property type="term" value="F:SNAP receptor activity"/>
    <property type="evidence" value="ECO:0007669"/>
    <property type="project" value="TreeGrafter"/>
</dbReference>
<evidence type="ECO:0000256" key="5">
    <source>
        <dbReference type="ARBA" id="ARBA00023136"/>
    </source>
</evidence>
<dbReference type="Gene3D" id="1.20.5.110">
    <property type="match status" value="1"/>
</dbReference>
<dbReference type="STRING" id="400682.A0A1X7TCR0"/>
<dbReference type="EnsemblMetazoa" id="Aqu2.1.12367_001">
    <property type="protein sequence ID" value="Aqu2.1.12367_001"/>
    <property type="gene ID" value="Aqu2.1.12367"/>
</dbReference>
<feature type="transmembrane region" description="Helical" evidence="7">
    <location>
        <begin position="292"/>
        <end position="311"/>
    </location>
</feature>
<name>A0A1X7TCR0_AMPQE</name>
<dbReference type="SUPFAM" id="SSF47661">
    <property type="entry name" value="t-snare proteins"/>
    <property type="match status" value="1"/>
</dbReference>
<sequence>MTVGWGMVWAARLLDSASIDLEDGDCTVASSATIDGVLKMVNQINRNIEKIQQNLDEMRQIQENVLESSANKKRSELTNEIKQVSLNIHKELKRLNEEIKSANELGSNGHDAELRIKKAQEAALRQKLKRLVLEYKQLEEQNKEKYRGMLRRQLQIAGIHDISDDRLEEMVSPIENEIALIQEDILKERQTLEEVEARKIFQLEKNVKELHDMFHEMIVLLNDESQDENDLIADNIEHNVENTKDYVPKITEPIEIARDYTRKKHRLKWMMCGIATIVIVIFLLIITLPVALVIIIIIIIIVSIAVGIGSCRHQETQDN</sequence>
<keyword evidence="5 7" id="KW-0472">Membrane</keyword>
<dbReference type="GO" id="GO:0012505">
    <property type="term" value="C:endomembrane system"/>
    <property type="evidence" value="ECO:0007669"/>
    <property type="project" value="TreeGrafter"/>
</dbReference>
<proteinExistence type="inferred from homology"/>
<dbReference type="Pfam" id="PF05739">
    <property type="entry name" value="SNARE"/>
    <property type="match status" value="1"/>
</dbReference>
<feature type="coiled-coil region" evidence="6">
    <location>
        <begin position="34"/>
        <end position="148"/>
    </location>
</feature>
<dbReference type="OrthoDB" id="10255013at2759"/>
<dbReference type="GO" id="GO:0005886">
    <property type="term" value="C:plasma membrane"/>
    <property type="evidence" value="ECO:0007669"/>
    <property type="project" value="TreeGrafter"/>
</dbReference>
<accession>A0A1X7TCR0</accession>
<dbReference type="InterPro" id="IPR006011">
    <property type="entry name" value="Syntaxin_N"/>
</dbReference>
<keyword evidence="6" id="KW-0175">Coiled coil</keyword>
<evidence type="ECO:0000256" key="4">
    <source>
        <dbReference type="ARBA" id="ARBA00022989"/>
    </source>
</evidence>
<dbReference type="Gene3D" id="1.20.58.70">
    <property type="match status" value="1"/>
</dbReference>
<dbReference type="GO" id="GO:0006887">
    <property type="term" value="P:exocytosis"/>
    <property type="evidence" value="ECO:0007669"/>
    <property type="project" value="TreeGrafter"/>
</dbReference>
<keyword evidence="4 7" id="KW-1133">Transmembrane helix</keyword>
<dbReference type="GO" id="GO:0006906">
    <property type="term" value="P:vesicle fusion"/>
    <property type="evidence" value="ECO:0007669"/>
    <property type="project" value="TreeGrafter"/>
</dbReference>
<reference evidence="10" key="1">
    <citation type="submission" date="2017-05" db="UniProtKB">
        <authorList>
            <consortium name="EnsemblMetazoa"/>
        </authorList>
    </citation>
    <scope>IDENTIFICATION</scope>
</reference>
<dbReference type="InParanoid" id="A0A1X7TCR0"/>
<dbReference type="PANTHER" id="PTHR19957">
    <property type="entry name" value="SYNTAXIN"/>
    <property type="match status" value="1"/>
</dbReference>
<dbReference type="GO" id="GO:0006886">
    <property type="term" value="P:intracellular protein transport"/>
    <property type="evidence" value="ECO:0007669"/>
    <property type="project" value="TreeGrafter"/>
</dbReference>
<evidence type="ECO:0000256" key="6">
    <source>
        <dbReference type="SAM" id="Coils"/>
    </source>
</evidence>
<dbReference type="GO" id="GO:0000149">
    <property type="term" value="F:SNARE binding"/>
    <property type="evidence" value="ECO:0007669"/>
    <property type="project" value="TreeGrafter"/>
</dbReference>
<dbReference type="GO" id="GO:0048278">
    <property type="term" value="P:vesicle docking"/>
    <property type="evidence" value="ECO:0007669"/>
    <property type="project" value="TreeGrafter"/>
</dbReference>
<evidence type="ECO:0000256" key="1">
    <source>
        <dbReference type="ARBA" id="ARBA00004211"/>
    </source>
</evidence>
<evidence type="ECO:0000313" key="10">
    <source>
        <dbReference type="EnsemblMetazoa" id="Aqu2.1.12367_001"/>
    </source>
</evidence>
<dbReference type="GO" id="GO:0031201">
    <property type="term" value="C:SNARE complex"/>
    <property type="evidence" value="ECO:0007669"/>
    <property type="project" value="TreeGrafter"/>
</dbReference>
<comment type="subcellular location">
    <subcellularLocation>
        <location evidence="1">Membrane</location>
        <topology evidence="1">Single-pass type IV membrane protein</topology>
    </subcellularLocation>
</comment>
<evidence type="ECO:0000259" key="9">
    <source>
        <dbReference type="Pfam" id="PF05739"/>
    </source>
</evidence>
<dbReference type="InterPro" id="IPR000727">
    <property type="entry name" value="T_SNARE_dom"/>
</dbReference>
<comment type="similarity">
    <text evidence="2">Belongs to the syntaxin family.</text>
</comment>
<dbReference type="eggNOG" id="KOG0810">
    <property type="taxonomic scope" value="Eukaryota"/>
</dbReference>
<evidence type="ECO:0008006" key="11">
    <source>
        <dbReference type="Google" id="ProtNLM"/>
    </source>
</evidence>
<organism evidence="10">
    <name type="scientific">Amphimedon queenslandica</name>
    <name type="common">Sponge</name>
    <dbReference type="NCBI Taxonomy" id="400682"/>
    <lineage>
        <taxon>Eukaryota</taxon>
        <taxon>Metazoa</taxon>
        <taxon>Porifera</taxon>
        <taxon>Demospongiae</taxon>
        <taxon>Heteroscleromorpha</taxon>
        <taxon>Haplosclerida</taxon>
        <taxon>Niphatidae</taxon>
        <taxon>Amphimedon</taxon>
    </lineage>
</organism>